<sequence length="86" mass="9621">MLTSEEPNSSPYEPNADENNLDTGLDDIESPIAGTDHAIPSGPVFDAEITNDEQCYHFRLSGLVEMERRPIWSLLSFLNEVGDLQR</sequence>
<gene>
    <name evidence="1" type="ORF">L1987_32530</name>
</gene>
<evidence type="ECO:0000313" key="2">
    <source>
        <dbReference type="Proteomes" id="UP001056120"/>
    </source>
</evidence>
<keyword evidence="2" id="KW-1185">Reference proteome</keyword>
<evidence type="ECO:0000313" key="1">
    <source>
        <dbReference type="EMBL" id="KAI3797274.1"/>
    </source>
</evidence>
<accession>A0ACB9HMY8</accession>
<name>A0ACB9HMY8_9ASTR</name>
<comment type="caution">
    <text evidence="1">The sequence shown here is derived from an EMBL/GenBank/DDBJ whole genome shotgun (WGS) entry which is preliminary data.</text>
</comment>
<protein>
    <submittedName>
        <fullName evidence="1">Uncharacterized protein</fullName>
    </submittedName>
</protein>
<dbReference type="EMBL" id="CM042028">
    <property type="protein sequence ID" value="KAI3797274.1"/>
    <property type="molecule type" value="Genomic_DNA"/>
</dbReference>
<reference evidence="1 2" key="2">
    <citation type="journal article" date="2022" name="Mol. Ecol. Resour.">
        <title>The genomes of chicory, endive, great burdock and yacon provide insights into Asteraceae paleo-polyploidization history and plant inulin production.</title>
        <authorList>
            <person name="Fan W."/>
            <person name="Wang S."/>
            <person name="Wang H."/>
            <person name="Wang A."/>
            <person name="Jiang F."/>
            <person name="Liu H."/>
            <person name="Zhao H."/>
            <person name="Xu D."/>
            <person name="Zhang Y."/>
        </authorList>
    </citation>
    <scope>NUCLEOTIDE SEQUENCE [LARGE SCALE GENOMIC DNA]</scope>
    <source>
        <strain evidence="2">cv. Yunnan</strain>
        <tissue evidence="1">Leaves</tissue>
    </source>
</reference>
<proteinExistence type="predicted"/>
<dbReference type="Proteomes" id="UP001056120">
    <property type="component" value="Linkage Group LG11"/>
</dbReference>
<organism evidence="1 2">
    <name type="scientific">Smallanthus sonchifolius</name>
    <dbReference type="NCBI Taxonomy" id="185202"/>
    <lineage>
        <taxon>Eukaryota</taxon>
        <taxon>Viridiplantae</taxon>
        <taxon>Streptophyta</taxon>
        <taxon>Embryophyta</taxon>
        <taxon>Tracheophyta</taxon>
        <taxon>Spermatophyta</taxon>
        <taxon>Magnoliopsida</taxon>
        <taxon>eudicotyledons</taxon>
        <taxon>Gunneridae</taxon>
        <taxon>Pentapetalae</taxon>
        <taxon>asterids</taxon>
        <taxon>campanulids</taxon>
        <taxon>Asterales</taxon>
        <taxon>Asteraceae</taxon>
        <taxon>Asteroideae</taxon>
        <taxon>Heliantheae alliance</taxon>
        <taxon>Millerieae</taxon>
        <taxon>Smallanthus</taxon>
    </lineage>
</organism>
<reference evidence="2" key="1">
    <citation type="journal article" date="2022" name="Mol. Ecol. Resour.">
        <title>The genomes of chicory, endive, great burdock and yacon provide insights into Asteraceae palaeo-polyploidization history and plant inulin production.</title>
        <authorList>
            <person name="Fan W."/>
            <person name="Wang S."/>
            <person name="Wang H."/>
            <person name="Wang A."/>
            <person name="Jiang F."/>
            <person name="Liu H."/>
            <person name="Zhao H."/>
            <person name="Xu D."/>
            <person name="Zhang Y."/>
        </authorList>
    </citation>
    <scope>NUCLEOTIDE SEQUENCE [LARGE SCALE GENOMIC DNA]</scope>
    <source>
        <strain evidence="2">cv. Yunnan</strain>
    </source>
</reference>